<keyword evidence="1" id="KW-0732">Signal</keyword>
<sequence>MRALWTAAALTAAMSLTSAGAAAAAVPTRDPDALRVVSTHMASLPMTAPEWAADPVLPALPITLPTGLPSLPISLPTGLPTSLPTSLPTGLPTGLPSLPALPTSLPTGLPDLGALTALLSSLLSTITNLLSSLGLPITLPSLPSLSTADSASTQKTVAGLQRVADQLNAAVSAAKAGAAHSH</sequence>
<dbReference type="EMBL" id="JACHJV010000001">
    <property type="protein sequence ID" value="MBB4925520.1"/>
    <property type="molecule type" value="Genomic_DNA"/>
</dbReference>
<reference evidence="2 3" key="1">
    <citation type="submission" date="2020-08" db="EMBL/GenBank/DDBJ databases">
        <title>Sequencing the genomes of 1000 actinobacteria strains.</title>
        <authorList>
            <person name="Klenk H.-P."/>
        </authorList>
    </citation>
    <scope>NUCLEOTIDE SEQUENCE [LARGE SCALE GENOMIC DNA]</scope>
    <source>
        <strain evidence="2 3">DSM 41654</strain>
    </source>
</reference>
<accession>A0A7W7R587</accession>
<feature type="signal peptide" evidence="1">
    <location>
        <begin position="1"/>
        <end position="24"/>
    </location>
</feature>
<gene>
    <name evidence="2" type="ORF">FHR34_004513</name>
</gene>
<evidence type="ECO:0000313" key="3">
    <source>
        <dbReference type="Proteomes" id="UP000540506"/>
    </source>
</evidence>
<dbReference type="RefSeq" id="WP_184937777.1">
    <property type="nucleotide sequence ID" value="NZ_JACHJV010000001.1"/>
</dbReference>
<organism evidence="2 3">
    <name type="scientific">Kitasatospora kifunensis</name>
    <name type="common">Streptomyces kifunensis</name>
    <dbReference type="NCBI Taxonomy" id="58351"/>
    <lineage>
        <taxon>Bacteria</taxon>
        <taxon>Bacillati</taxon>
        <taxon>Actinomycetota</taxon>
        <taxon>Actinomycetes</taxon>
        <taxon>Kitasatosporales</taxon>
        <taxon>Streptomycetaceae</taxon>
        <taxon>Kitasatospora</taxon>
    </lineage>
</organism>
<protein>
    <submittedName>
        <fullName evidence="2">Uncharacterized protein</fullName>
    </submittedName>
</protein>
<evidence type="ECO:0000313" key="2">
    <source>
        <dbReference type="EMBL" id="MBB4925520.1"/>
    </source>
</evidence>
<name>A0A7W7R587_KITKI</name>
<comment type="caution">
    <text evidence="2">The sequence shown here is derived from an EMBL/GenBank/DDBJ whole genome shotgun (WGS) entry which is preliminary data.</text>
</comment>
<feature type="chain" id="PRO_5030657572" evidence="1">
    <location>
        <begin position="25"/>
        <end position="182"/>
    </location>
</feature>
<keyword evidence="3" id="KW-1185">Reference proteome</keyword>
<dbReference type="Proteomes" id="UP000540506">
    <property type="component" value="Unassembled WGS sequence"/>
</dbReference>
<evidence type="ECO:0000256" key="1">
    <source>
        <dbReference type="SAM" id="SignalP"/>
    </source>
</evidence>
<proteinExistence type="predicted"/>
<dbReference type="AlphaFoldDB" id="A0A7W7R587"/>